<keyword evidence="2" id="KW-1185">Reference proteome</keyword>
<reference evidence="1" key="1">
    <citation type="journal article" date="2015" name="Genome Announc.">
        <title>Draft Genome Sequence of Anaerolineae Strain TC1, a Novel Isolate from a Methanogenic Wastewater Treatment System.</title>
        <authorList>
            <person name="Matsuura N."/>
            <person name="Tourlousse D.M."/>
            <person name="Sun L."/>
            <person name="Toyonaga M."/>
            <person name="Kuroda K."/>
            <person name="Ohashi A."/>
            <person name="Cruz R."/>
            <person name="Yamaguchi T."/>
            <person name="Sekiguchi Y."/>
        </authorList>
    </citation>
    <scope>NUCLEOTIDE SEQUENCE [LARGE SCALE GENOMIC DNA]</scope>
    <source>
        <strain evidence="1">TC1</strain>
    </source>
</reference>
<accession>A0A0S7BTA9</accession>
<sequence>MTKVVKFSITIEIEKGQRKEQFDIEAFVSNRERKRTGQIADLSYLLSALNKVGYRFLSDQPTGQHNQKVPMFW</sequence>
<evidence type="ECO:0000313" key="2">
    <source>
        <dbReference type="Proteomes" id="UP000053370"/>
    </source>
</evidence>
<dbReference type="Proteomes" id="UP000053370">
    <property type="component" value="Unassembled WGS sequence"/>
</dbReference>
<organism evidence="1">
    <name type="scientific">Flexilinea flocculi</name>
    <dbReference type="NCBI Taxonomy" id="1678840"/>
    <lineage>
        <taxon>Bacteria</taxon>
        <taxon>Bacillati</taxon>
        <taxon>Chloroflexota</taxon>
        <taxon>Anaerolineae</taxon>
        <taxon>Anaerolineales</taxon>
        <taxon>Anaerolineaceae</taxon>
        <taxon>Flexilinea</taxon>
    </lineage>
</organism>
<proteinExistence type="predicted"/>
<dbReference type="AlphaFoldDB" id="A0A0S7BTA9"/>
<evidence type="ECO:0000313" key="1">
    <source>
        <dbReference type="EMBL" id="GAP40705.1"/>
    </source>
</evidence>
<gene>
    <name evidence="1" type="ORF">ATC1_13684</name>
</gene>
<name>A0A0S7BTA9_9CHLR</name>
<dbReference type="EMBL" id="DF968181">
    <property type="protein sequence ID" value="GAP40705.1"/>
    <property type="molecule type" value="Genomic_DNA"/>
</dbReference>
<protein>
    <submittedName>
        <fullName evidence="1">Uncharacterized protein</fullName>
    </submittedName>
</protein>